<feature type="transmembrane region" description="Helical" evidence="1">
    <location>
        <begin position="15"/>
        <end position="35"/>
    </location>
</feature>
<reference evidence="3" key="1">
    <citation type="submission" date="2018-02" db="EMBL/GenBank/DDBJ databases">
        <authorList>
            <person name="Cohen D.B."/>
            <person name="Kent A.D."/>
        </authorList>
    </citation>
    <scope>NUCLEOTIDE SEQUENCE</scope>
</reference>
<keyword evidence="1" id="KW-0812">Transmembrane</keyword>
<gene>
    <name evidence="3" type="ORF">FSB_LOCUS9448</name>
</gene>
<dbReference type="EMBL" id="OIVN01000524">
    <property type="protein sequence ID" value="SPC81566.1"/>
    <property type="molecule type" value="Genomic_DNA"/>
</dbReference>
<dbReference type="SUPFAM" id="SSF53098">
    <property type="entry name" value="Ribonuclease H-like"/>
    <property type="match status" value="1"/>
</dbReference>
<dbReference type="CDD" id="cd06222">
    <property type="entry name" value="RNase_H_like"/>
    <property type="match status" value="1"/>
</dbReference>
<dbReference type="Pfam" id="PF13456">
    <property type="entry name" value="RVT_3"/>
    <property type="match status" value="1"/>
</dbReference>
<evidence type="ECO:0000256" key="1">
    <source>
        <dbReference type="SAM" id="Phobius"/>
    </source>
</evidence>
<accession>A0A2N9ERW0</accession>
<evidence type="ECO:0000313" key="3">
    <source>
        <dbReference type="EMBL" id="SPC81566.1"/>
    </source>
</evidence>
<dbReference type="PANTHER" id="PTHR47723:SF23">
    <property type="entry name" value="REVERSE TRANSCRIPTASE-LIKE PROTEIN"/>
    <property type="match status" value="1"/>
</dbReference>
<dbReference type="GO" id="GO:0004523">
    <property type="term" value="F:RNA-DNA hybrid ribonuclease activity"/>
    <property type="evidence" value="ECO:0007669"/>
    <property type="project" value="InterPro"/>
</dbReference>
<evidence type="ECO:0000259" key="2">
    <source>
        <dbReference type="Pfam" id="PF13456"/>
    </source>
</evidence>
<dbReference type="PANTHER" id="PTHR47723">
    <property type="entry name" value="OS05G0353850 PROTEIN"/>
    <property type="match status" value="1"/>
</dbReference>
<dbReference type="InterPro" id="IPR044730">
    <property type="entry name" value="RNase_H-like_dom_plant"/>
</dbReference>
<feature type="domain" description="RNase H type-1" evidence="2">
    <location>
        <begin position="153"/>
        <end position="261"/>
    </location>
</feature>
<protein>
    <recommendedName>
        <fullName evidence="2">RNase H type-1 domain-containing protein</fullName>
    </recommendedName>
</protein>
<dbReference type="InterPro" id="IPR036397">
    <property type="entry name" value="RNaseH_sf"/>
</dbReference>
<dbReference type="Gene3D" id="3.30.420.10">
    <property type="entry name" value="Ribonuclease H-like superfamily/Ribonuclease H"/>
    <property type="match status" value="1"/>
</dbReference>
<organism evidence="3">
    <name type="scientific">Fagus sylvatica</name>
    <name type="common">Beechnut</name>
    <dbReference type="NCBI Taxonomy" id="28930"/>
    <lineage>
        <taxon>Eukaryota</taxon>
        <taxon>Viridiplantae</taxon>
        <taxon>Streptophyta</taxon>
        <taxon>Embryophyta</taxon>
        <taxon>Tracheophyta</taxon>
        <taxon>Spermatophyta</taxon>
        <taxon>Magnoliopsida</taxon>
        <taxon>eudicotyledons</taxon>
        <taxon>Gunneridae</taxon>
        <taxon>Pentapetalae</taxon>
        <taxon>rosids</taxon>
        <taxon>fabids</taxon>
        <taxon>Fagales</taxon>
        <taxon>Fagaceae</taxon>
        <taxon>Fagus</taxon>
    </lineage>
</organism>
<keyword evidence="1" id="KW-0472">Membrane</keyword>
<proteinExistence type="predicted"/>
<name>A0A2N9ERW0_FAGSY</name>
<sequence>MRERGDLSARDLREVMIRFGGGGGGVLVLVLLGLYSNSSQWQSKTKRSTTTSDYQILYEISFWHDLWVGDRPLCSLVHGHLSPWEDSLRVCDVVEGVSMWNLSTLSLDIPTCIQESIKAISICPNRPLVDKRVWDSIGGEFKLGKAYSIACLARGGGIIRNHVGDWVGGFSRAIGITTSVQAELRALKDGLNLAIDLRILNLEIEMDSLVAVELVNSITTPNAFFSTIVTDCRSLMERFESCLLKHIFREANGCADLLAKTGCDQRPDFISFSNAPAYVLEALAFDVSSDTRFRLISS</sequence>
<dbReference type="InterPro" id="IPR002156">
    <property type="entry name" value="RNaseH_domain"/>
</dbReference>
<keyword evidence="1" id="KW-1133">Transmembrane helix</keyword>
<dbReference type="AlphaFoldDB" id="A0A2N9ERW0"/>
<dbReference type="InterPro" id="IPR053151">
    <property type="entry name" value="RNase_H-like"/>
</dbReference>
<dbReference type="InterPro" id="IPR012337">
    <property type="entry name" value="RNaseH-like_sf"/>
</dbReference>
<dbReference type="GO" id="GO:0003676">
    <property type="term" value="F:nucleic acid binding"/>
    <property type="evidence" value="ECO:0007669"/>
    <property type="project" value="InterPro"/>
</dbReference>